<keyword evidence="2" id="KW-1185">Reference proteome</keyword>
<sequence length="62" mass="6152">MDFALIPSKVAPGSGGAVRVGINGGRAGRGAVVMGGDLRCRRGVLGSANVRDAFSAVNILAL</sequence>
<accession>A0ABQ2F459</accession>
<protein>
    <submittedName>
        <fullName evidence="1">Uncharacterized protein</fullName>
    </submittedName>
</protein>
<evidence type="ECO:0000313" key="2">
    <source>
        <dbReference type="Proteomes" id="UP000647587"/>
    </source>
</evidence>
<organism evidence="1 2">
    <name type="scientific">Deinococcus malanensis</name>
    <dbReference type="NCBI Taxonomy" id="1706855"/>
    <lineage>
        <taxon>Bacteria</taxon>
        <taxon>Thermotogati</taxon>
        <taxon>Deinococcota</taxon>
        <taxon>Deinococci</taxon>
        <taxon>Deinococcales</taxon>
        <taxon>Deinococcaceae</taxon>
        <taxon>Deinococcus</taxon>
    </lineage>
</organism>
<reference evidence="2" key="1">
    <citation type="journal article" date="2019" name="Int. J. Syst. Evol. Microbiol.">
        <title>The Global Catalogue of Microorganisms (GCM) 10K type strain sequencing project: providing services to taxonomists for standard genome sequencing and annotation.</title>
        <authorList>
            <consortium name="The Broad Institute Genomics Platform"/>
            <consortium name="The Broad Institute Genome Sequencing Center for Infectious Disease"/>
            <person name="Wu L."/>
            <person name="Ma J."/>
        </authorList>
    </citation>
    <scope>NUCLEOTIDE SEQUENCE [LARGE SCALE GENOMIC DNA]</scope>
    <source>
        <strain evidence="2">JCM 30331</strain>
    </source>
</reference>
<comment type="caution">
    <text evidence="1">The sequence shown here is derived from an EMBL/GenBank/DDBJ whole genome shotgun (WGS) entry which is preliminary data.</text>
</comment>
<gene>
    <name evidence="1" type="ORF">GCM10008955_36180</name>
</gene>
<proteinExistence type="predicted"/>
<name>A0ABQ2F459_9DEIO</name>
<dbReference type="Proteomes" id="UP000647587">
    <property type="component" value="Unassembled WGS sequence"/>
</dbReference>
<evidence type="ECO:0000313" key="1">
    <source>
        <dbReference type="EMBL" id="GGK39113.1"/>
    </source>
</evidence>
<dbReference type="EMBL" id="BMPP01000019">
    <property type="protein sequence ID" value="GGK39113.1"/>
    <property type="molecule type" value="Genomic_DNA"/>
</dbReference>